<dbReference type="EMBL" id="CP006936">
    <property type="protein sequence ID" value="AHC27960.1"/>
    <property type="molecule type" value="Genomic_DNA"/>
</dbReference>
<gene>
    <name evidence="2" type="ORF">D174_15435</name>
</gene>
<sequence>MTGSASTRDSPIPPNQGSAAQNSNCDKLARLHDTEVRSTKEMDQMNVLLLEDRLTASTGSGVAYVYNRGVGNSTAGCSCGWIGRRRLLKAAAEQDAWSHCAHLGCGVSVPLVFPDRG</sequence>
<accession>V5XHP2</accession>
<proteinExistence type="predicted"/>
<dbReference type="AlphaFoldDB" id="V5XHP2"/>
<reference evidence="2 3" key="1">
    <citation type="journal article" date="2014" name="Genome Announc.">
        <title>Complete Genome Sequence of Sterol-Transforming Mycobacterium neoaurum Strain VKM Ac-1815D.</title>
        <authorList>
            <person name="Shtratnikova V.Y."/>
            <person name="Bragin E.Y."/>
            <person name="Dovbnya D.V."/>
            <person name="Pekov Y.A."/>
            <person name="Schelkunov M.I."/>
            <person name="Strizhov N."/>
            <person name="Ivashina T.V."/>
            <person name="Ashapkin V.V."/>
            <person name="Donova M.V."/>
        </authorList>
    </citation>
    <scope>NUCLEOTIDE SEQUENCE [LARGE SCALE GENOMIC DNA]</scope>
    <source>
        <strain evidence="2 3">VKM Ac-1815D</strain>
    </source>
</reference>
<keyword evidence="3" id="KW-1185">Reference proteome</keyword>
<dbReference type="Proteomes" id="UP000018763">
    <property type="component" value="Chromosome"/>
</dbReference>
<evidence type="ECO:0000313" key="2">
    <source>
        <dbReference type="EMBL" id="AHC27960.1"/>
    </source>
</evidence>
<evidence type="ECO:0000313" key="3">
    <source>
        <dbReference type="Proteomes" id="UP000018763"/>
    </source>
</evidence>
<protein>
    <submittedName>
        <fullName evidence="2">Uncharacterized protein</fullName>
    </submittedName>
</protein>
<feature type="region of interest" description="Disordered" evidence="1">
    <location>
        <begin position="1"/>
        <end position="25"/>
    </location>
</feature>
<organism evidence="2 3">
    <name type="scientific">Mycolicibacterium neoaurum VKM Ac-1815D</name>
    <dbReference type="NCBI Taxonomy" id="700508"/>
    <lineage>
        <taxon>Bacteria</taxon>
        <taxon>Bacillati</taxon>
        <taxon>Actinomycetota</taxon>
        <taxon>Actinomycetes</taxon>
        <taxon>Mycobacteriales</taxon>
        <taxon>Mycobacteriaceae</taxon>
        <taxon>Mycolicibacterium</taxon>
    </lineage>
</organism>
<evidence type="ECO:0000256" key="1">
    <source>
        <dbReference type="SAM" id="MobiDB-lite"/>
    </source>
</evidence>
<name>V5XHP2_MYCNE</name>